<dbReference type="AlphaFoldDB" id="A0A1G5RQC3"/>
<feature type="domain" description="HTH lacI-type" evidence="5">
    <location>
        <begin position="2"/>
        <end position="56"/>
    </location>
</feature>
<protein>
    <submittedName>
        <fullName evidence="6">Transcriptional regulator, LacI family</fullName>
    </submittedName>
</protein>
<keyword evidence="1" id="KW-0678">Repressor</keyword>
<keyword evidence="3" id="KW-0238">DNA-binding</keyword>
<dbReference type="SMART" id="SM00354">
    <property type="entry name" value="HTH_LACI"/>
    <property type="match status" value="1"/>
</dbReference>
<dbReference type="InterPro" id="IPR010982">
    <property type="entry name" value="Lambda_DNA-bd_dom_sf"/>
</dbReference>
<dbReference type="InterPro" id="IPR000843">
    <property type="entry name" value="HTH_LacI"/>
</dbReference>
<dbReference type="Pfam" id="PF00356">
    <property type="entry name" value="LacI"/>
    <property type="match status" value="1"/>
</dbReference>
<evidence type="ECO:0000259" key="5">
    <source>
        <dbReference type="PROSITE" id="PS50932"/>
    </source>
</evidence>
<dbReference type="EMBL" id="FMWK01000001">
    <property type="protein sequence ID" value="SCZ76214.1"/>
    <property type="molecule type" value="Genomic_DNA"/>
</dbReference>
<dbReference type="CDD" id="cd06267">
    <property type="entry name" value="PBP1_LacI_sugar_binding-like"/>
    <property type="match status" value="1"/>
</dbReference>
<dbReference type="Pfam" id="PF13377">
    <property type="entry name" value="Peripla_BP_3"/>
    <property type="match status" value="1"/>
</dbReference>
<reference evidence="6 7" key="1">
    <citation type="submission" date="2016-10" db="EMBL/GenBank/DDBJ databases">
        <authorList>
            <person name="de Groot N.N."/>
        </authorList>
    </citation>
    <scope>NUCLEOTIDE SEQUENCE [LARGE SCALE GENOMIC DNA]</scope>
    <source>
        <strain evidence="6 7">DSM 10317</strain>
    </source>
</reference>
<dbReference type="SUPFAM" id="SSF47413">
    <property type="entry name" value="lambda repressor-like DNA-binding domains"/>
    <property type="match status" value="1"/>
</dbReference>
<dbReference type="InterPro" id="IPR046335">
    <property type="entry name" value="LacI/GalR-like_sensor"/>
</dbReference>
<evidence type="ECO:0000313" key="6">
    <source>
        <dbReference type="EMBL" id="SCZ76214.1"/>
    </source>
</evidence>
<dbReference type="InterPro" id="IPR028082">
    <property type="entry name" value="Peripla_BP_I"/>
</dbReference>
<keyword evidence="4" id="KW-0804">Transcription</keyword>
<evidence type="ECO:0000313" key="7">
    <source>
        <dbReference type="Proteomes" id="UP000199428"/>
    </source>
</evidence>
<evidence type="ECO:0000256" key="1">
    <source>
        <dbReference type="ARBA" id="ARBA00022491"/>
    </source>
</evidence>
<organism evidence="6 7">
    <name type="scientific">Pseudobutyrivibrio xylanivorans</name>
    <dbReference type="NCBI Taxonomy" id="185007"/>
    <lineage>
        <taxon>Bacteria</taxon>
        <taxon>Bacillati</taxon>
        <taxon>Bacillota</taxon>
        <taxon>Clostridia</taxon>
        <taxon>Lachnospirales</taxon>
        <taxon>Lachnospiraceae</taxon>
        <taxon>Pseudobutyrivibrio</taxon>
    </lineage>
</organism>
<dbReference type="GO" id="GO:0000976">
    <property type="term" value="F:transcription cis-regulatory region binding"/>
    <property type="evidence" value="ECO:0007669"/>
    <property type="project" value="TreeGrafter"/>
</dbReference>
<sequence length="337" mass="37772">MVSLKDIASECGVSIATVSKALNDHSDIGAETKTRIRKAAKDMGYVPNAAAKSMKTNRTHNIGVLFMDDANSGLTHDFFAGVLESFKREVEREGYDITFISNDRSRPGRASYLEHARYRRFDGVIIANVHFDDPEVVELVKSNIPVVTIDHIYNETTTILSDNVGGMSDLVDFVVQNGHTKIAYIHGAESATTNLRLVTFNRKLEEYGIEVPEEYIKESPYRDTHGAYERTLELLKLRTRPTCIFYPDDYATYGGMRAIAERGLKIPDDISVIGFDGIKVARHIRPRLTTYRQNTEELGTLAAKSLVALIEKPKTTLIQQITVKGWLLEGDTLKKLN</sequence>
<dbReference type="CDD" id="cd01392">
    <property type="entry name" value="HTH_LacI"/>
    <property type="match status" value="1"/>
</dbReference>
<evidence type="ECO:0000256" key="2">
    <source>
        <dbReference type="ARBA" id="ARBA00023015"/>
    </source>
</evidence>
<dbReference type="PROSITE" id="PS50932">
    <property type="entry name" value="HTH_LACI_2"/>
    <property type="match status" value="1"/>
</dbReference>
<dbReference type="Gene3D" id="1.10.260.40">
    <property type="entry name" value="lambda repressor-like DNA-binding domains"/>
    <property type="match status" value="1"/>
</dbReference>
<name>A0A1G5RQC3_PSEXY</name>
<dbReference type="Gene3D" id="3.40.50.2300">
    <property type="match status" value="2"/>
</dbReference>
<evidence type="ECO:0000256" key="4">
    <source>
        <dbReference type="ARBA" id="ARBA00023163"/>
    </source>
</evidence>
<dbReference type="PANTHER" id="PTHR30146:SF148">
    <property type="entry name" value="HTH-TYPE TRANSCRIPTIONAL REPRESSOR PURR-RELATED"/>
    <property type="match status" value="1"/>
</dbReference>
<keyword evidence="2" id="KW-0805">Transcription regulation</keyword>
<dbReference type="RefSeq" id="WP_090160548.1">
    <property type="nucleotide sequence ID" value="NZ_FMWK01000001.1"/>
</dbReference>
<dbReference type="Proteomes" id="UP000199428">
    <property type="component" value="Unassembled WGS sequence"/>
</dbReference>
<proteinExistence type="predicted"/>
<dbReference type="SUPFAM" id="SSF53822">
    <property type="entry name" value="Periplasmic binding protein-like I"/>
    <property type="match status" value="1"/>
</dbReference>
<dbReference type="GO" id="GO:0003700">
    <property type="term" value="F:DNA-binding transcription factor activity"/>
    <property type="evidence" value="ECO:0007669"/>
    <property type="project" value="TreeGrafter"/>
</dbReference>
<accession>A0A1G5RQC3</accession>
<evidence type="ECO:0000256" key="3">
    <source>
        <dbReference type="ARBA" id="ARBA00023125"/>
    </source>
</evidence>
<dbReference type="PANTHER" id="PTHR30146">
    <property type="entry name" value="LACI-RELATED TRANSCRIPTIONAL REPRESSOR"/>
    <property type="match status" value="1"/>
</dbReference>
<gene>
    <name evidence="6" type="ORF">SAMN02910350_00137</name>
</gene>